<keyword evidence="5" id="KW-0479">Metal-binding</keyword>
<evidence type="ECO:0000256" key="9">
    <source>
        <dbReference type="ARBA" id="ARBA00022842"/>
    </source>
</evidence>
<dbReference type="InterPro" id="IPR025156">
    <property type="entry name" value="RNase_M5_C"/>
</dbReference>
<evidence type="ECO:0000256" key="6">
    <source>
        <dbReference type="ARBA" id="ARBA00022730"/>
    </source>
</evidence>
<dbReference type="GO" id="GO:0005737">
    <property type="term" value="C:cytoplasm"/>
    <property type="evidence" value="ECO:0007669"/>
    <property type="project" value="UniProtKB-SubCell"/>
</dbReference>
<keyword evidence="7 11" id="KW-0255">Endonuclease</keyword>
<dbReference type="GO" id="GO:0043822">
    <property type="term" value="F:ribonuclease M5 activity"/>
    <property type="evidence" value="ECO:0007669"/>
    <property type="project" value="UniProtKB-UniRule"/>
</dbReference>
<dbReference type="NCBIfam" id="TIGR00334">
    <property type="entry name" value="5S_RNA_mat_M5"/>
    <property type="match status" value="1"/>
</dbReference>
<organism evidence="14 15">
    <name type="scientific">Anaerosphaera multitolerans</name>
    <dbReference type="NCBI Taxonomy" id="2487351"/>
    <lineage>
        <taxon>Bacteria</taxon>
        <taxon>Bacillati</taxon>
        <taxon>Bacillota</taxon>
        <taxon>Tissierellia</taxon>
        <taxon>Tissierellales</taxon>
        <taxon>Peptoniphilaceae</taxon>
        <taxon>Anaerosphaera</taxon>
    </lineage>
</organism>
<evidence type="ECO:0000313" key="15">
    <source>
        <dbReference type="Proteomes" id="UP000288812"/>
    </source>
</evidence>
<comment type="subcellular location">
    <subcellularLocation>
        <location evidence="11">Cytoplasm</location>
    </subcellularLocation>
</comment>
<dbReference type="HAMAP" id="MF_01469">
    <property type="entry name" value="RNase_M5"/>
    <property type="match status" value="1"/>
</dbReference>
<dbReference type="PANTHER" id="PTHR39156:SF1">
    <property type="entry name" value="RIBONUCLEASE M5"/>
    <property type="match status" value="1"/>
</dbReference>
<dbReference type="Gene3D" id="3.40.1360.10">
    <property type="match status" value="1"/>
</dbReference>
<dbReference type="Proteomes" id="UP000288812">
    <property type="component" value="Unassembled WGS sequence"/>
</dbReference>
<comment type="function">
    <text evidence="11">Required for correct processing of both the 5' and 3' ends of 5S rRNA precursor. Cleaves both sides of a double-stranded region yielding mature 5S rRNA in one step.</text>
</comment>
<evidence type="ECO:0000259" key="13">
    <source>
        <dbReference type="PROSITE" id="PS50880"/>
    </source>
</evidence>
<dbReference type="GO" id="GO:0019843">
    <property type="term" value="F:rRNA binding"/>
    <property type="evidence" value="ECO:0007669"/>
    <property type="project" value="UniProtKB-KW"/>
</dbReference>
<evidence type="ECO:0000256" key="3">
    <source>
        <dbReference type="ARBA" id="ARBA00022552"/>
    </source>
</evidence>
<sequence>MIKEVIVVEGKDDVAAVKAAVDAEVIITHGFGYGKKLIALLRDLNERRGIIIFTDPDFMGNKIRNDISGQIKGAKHAFLPQGKAKKKDDIGVENATVEDIREAIKKARPEYEEKVETFTKKDLIDHGLMGMDNSAVKREKVSEILKIGHGNSKQFLNRLNSFKVTREEFIKAVKAVEDGKAI</sequence>
<dbReference type="RefSeq" id="WP_127725352.1">
    <property type="nucleotide sequence ID" value="NZ_RLIH01000021.1"/>
</dbReference>
<dbReference type="EC" id="3.1.26.8" evidence="11 12"/>
<keyword evidence="2 11" id="KW-0690">Ribosome biogenesis</keyword>
<keyword evidence="9" id="KW-0460">Magnesium</keyword>
<dbReference type="Pfam" id="PF01751">
    <property type="entry name" value="Toprim"/>
    <property type="match status" value="1"/>
</dbReference>
<keyword evidence="10 11" id="KW-0694">RNA-binding</keyword>
<evidence type="ECO:0000256" key="2">
    <source>
        <dbReference type="ARBA" id="ARBA00022517"/>
    </source>
</evidence>
<name>A0A437S4I9_9FIRM</name>
<dbReference type="InterPro" id="IPR006171">
    <property type="entry name" value="TOPRIM_dom"/>
</dbReference>
<comment type="caution">
    <text evidence="14">The sequence shown here is derived from an EMBL/GenBank/DDBJ whole genome shotgun (WGS) entry which is preliminary data.</text>
</comment>
<proteinExistence type="inferred from homology"/>
<dbReference type="PANTHER" id="PTHR39156">
    <property type="entry name" value="RIBONUCLEASE M5"/>
    <property type="match status" value="1"/>
</dbReference>
<dbReference type="PROSITE" id="PS50880">
    <property type="entry name" value="TOPRIM"/>
    <property type="match status" value="1"/>
</dbReference>
<dbReference type="OrthoDB" id="9791329at2"/>
<keyword evidence="8 11" id="KW-0378">Hydrolase</keyword>
<comment type="catalytic activity">
    <reaction evidence="11">
        <text>Endonucleolytic cleavage of RNA, removing 21 and 42 nucleotides, respectively, from the 5'- and 3'-termini of a 5S-rRNA precursor.</text>
        <dbReference type="EC" id="3.1.26.8"/>
    </reaction>
</comment>
<evidence type="ECO:0000256" key="5">
    <source>
        <dbReference type="ARBA" id="ARBA00022723"/>
    </source>
</evidence>
<feature type="domain" description="Toprim" evidence="13">
    <location>
        <begin position="3"/>
        <end position="93"/>
    </location>
</feature>
<dbReference type="SMART" id="SM00493">
    <property type="entry name" value="TOPRIM"/>
    <property type="match status" value="1"/>
</dbReference>
<gene>
    <name evidence="11 14" type="primary">rnmV</name>
    <name evidence="14" type="ORF">EF514_10245</name>
</gene>
<reference evidence="14 15" key="1">
    <citation type="submission" date="2018-11" db="EMBL/GenBank/DDBJ databases">
        <title>Genome sequencing and assembly of Anaerosphaera sp. nov., GS7-6-2.</title>
        <authorList>
            <person name="Rettenmaier R."/>
            <person name="Liebl W."/>
            <person name="Zverlov V."/>
        </authorList>
    </citation>
    <scope>NUCLEOTIDE SEQUENCE [LARGE SCALE GENOMIC DNA]</scope>
    <source>
        <strain evidence="14 15">GS7-6-2</strain>
    </source>
</reference>
<dbReference type="GO" id="GO:0046872">
    <property type="term" value="F:metal ion binding"/>
    <property type="evidence" value="ECO:0007669"/>
    <property type="project" value="UniProtKB-KW"/>
</dbReference>
<dbReference type="AlphaFoldDB" id="A0A437S4I9"/>
<evidence type="ECO:0000256" key="10">
    <source>
        <dbReference type="ARBA" id="ARBA00022884"/>
    </source>
</evidence>
<keyword evidence="6 11" id="KW-0699">rRNA-binding</keyword>
<keyword evidence="15" id="KW-1185">Reference proteome</keyword>
<evidence type="ECO:0000256" key="4">
    <source>
        <dbReference type="ARBA" id="ARBA00022722"/>
    </source>
</evidence>
<dbReference type="EMBL" id="RLIH01000021">
    <property type="protein sequence ID" value="RVU53898.1"/>
    <property type="molecule type" value="Genomic_DNA"/>
</dbReference>
<evidence type="ECO:0000256" key="12">
    <source>
        <dbReference type="NCBIfam" id="TIGR00334"/>
    </source>
</evidence>
<keyword evidence="3 11" id="KW-0698">rRNA processing</keyword>
<comment type="similarity">
    <text evidence="11">Belongs to the ribonuclease M5 family.</text>
</comment>
<evidence type="ECO:0000256" key="1">
    <source>
        <dbReference type="ARBA" id="ARBA00022490"/>
    </source>
</evidence>
<protein>
    <recommendedName>
        <fullName evidence="11 12">Ribonuclease M5</fullName>
        <ecNumber evidence="11 12">3.1.26.8</ecNumber>
    </recommendedName>
    <alternativeName>
        <fullName evidence="11">RNase M5</fullName>
    </alternativeName>
    <alternativeName>
        <fullName evidence="11">Ribosomal RNA terminal maturase M5</fullName>
    </alternativeName>
</protein>
<dbReference type="InterPro" id="IPR004466">
    <property type="entry name" value="RNase_M5"/>
</dbReference>
<evidence type="ECO:0000256" key="7">
    <source>
        <dbReference type="ARBA" id="ARBA00022759"/>
    </source>
</evidence>
<keyword evidence="1 11" id="KW-0963">Cytoplasm</keyword>
<evidence type="ECO:0000256" key="8">
    <source>
        <dbReference type="ARBA" id="ARBA00022801"/>
    </source>
</evidence>
<keyword evidence="4 11" id="KW-0540">Nuclease</keyword>
<evidence type="ECO:0000256" key="11">
    <source>
        <dbReference type="HAMAP-Rule" id="MF_01469"/>
    </source>
</evidence>
<dbReference type="SUPFAM" id="SSF110455">
    <property type="entry name" value="Toprim domain"/>
    <property type="match status" value="1"/>
</dbReference>
<accession>A0A437S4I9</accession>
<dbReference type="Pfam" id="PF13331">
    <property type="entry name" value="DUF4093"/>
    <property type="match status" value="1"/>
</dbReference>
<evidence type="ECO:0000313" key="14">
    <source>
        <dbReference type="EMBL" id="RVU53898.1"/>
    </source>
</evidence>
<dbReference type="GO" id="GO:0006364">
    <property type="term" value="P:rRNA processing"/>
    <property type="evidence" value="ECO:0007669"/>
    <property type="project" value="UniProtKB-UniRule"/>
</dbReference>